<evidence type="ECO:0000313" key="2">
    <source>
        <dbReference type="Proteomes" id="UP000583929"/>
    </source>
</evidence>
<protein>
    <submittedName>
        <fullName evidence="1">Uncharacterized protein</fullName>
    </submittedName>
</protein>
<sequence length="300" mass="33133">MGKQEENMMGYEFVLQYNTGTYATISLGQPSHTRAYTHCSEIEQATPRLELGDGNNSSGIGSGDARVGKGVAGGDGAMAQPENVFDAKKGGGGRFKVKYFYNTLLTGNKIDYDTNVWNKLITTKHISVKAICNTEIIYLVKWCILGVFNSNVKNGDKLPFLSFTIPNHQLITRPELFLKVKNNILVQTESPSKKISINRRSGSKHSISNGNNSRILATKTGESHRGSLSDVELEVNQSNREDEHVTLVQDLCEEQVLAVGLVRGHESHVQCSFHHHQYLASSWVSVGRVLAVGRVVYTHQ</sequence>
<reference evidence="1 2" key="1">
    <citation type="journal article" date="2020" name="bioRxiv">
        <title>Sequence and annotation of 42 cannabis genomes reveals extensive copy number variation in cannabinoid synthesis and pathogen resistance genes.</title>
        <authorList>
            <person name="Mckernan K.J."/>
            <person name="Helbert Y."/>
            <person name="Kane L.T."/>
            <person name="Ebling H."/>
            <person name="Zhang L."/>
            <person name="Liu B."/>
            <person name="Eaton Z."/>
            <person name="Mclaughlin S."/>
            <person name="Kingan S."/>
            <person name="Baybayan P."/>
            <person name="Concepcion G."/>
            <person name="Jordan M."/>
            <person name="Riva A."/>
            <person name="Barbazuk W."/>
            <person name="Harkins T."/>
        </authorList>
    </citation>
    <scope>NUCLEOTIDE SEQUENCE [LARGE SCALE GENOMIC DNA]</scope>
    <source>
        <strain evidence="2">cv. Jamaican Lion 4</strain>
        <tissue evidence="1">Leaf</tissue>
    </source>
</reference>
<dbReference type="Proteomes" id="UP000583929">
    <property type="component" value="Unassembled WGS sequence"/>
</dbReference>
<dbReference type="EMBL" id="JAATIQ010000092">
    <property type="protein sequence ID" value="KAF4384459.1"/>
    <property type="molecule type" value="Genomic_DNA"/>
</dbReference>
<organism evidence="1 2">
    <name type="scientific">Cannabis sativa</name>
    <name type="common">Hemp</name>
    <name type="synonym">Marijuana</name>
    <dbReference type="NCBI Taxonomy" id="3483"/>
    <lineage>
        <taxon>Eukaryota</taxon>
        <taxon>Viridiplantae</taxon>
        <taxon>Streptophyta</taxon>
        <taxon>Embryophyta</taxon>
        <taxon>Tracheophyta</taxon>
        <taxon>Spermatophyta</taxon>
        <taxon>Magnoliopsida</taxon>
        <taxon>eudicotyledons</taxon>
        <taxon>Gunneridae</taxon>
        <taxon>Pentapetalae</taxon>
        <taxon>rosids</taxon>
        <taxon>fabids</taxon>
        <taxon>Rosales</taxon>
        <taxon>Cannabaceae</taxon>
        <taxon>Cannabis</taxon>
    </lineage>
</organism>
<dbReference type="AlphaFoldDB" id="A0A7J6GQT8"/>
<evidence type="ECO:0000313" key="1">
    <source>
        <dbReference type="EMBL" id="KAF4384459.1"/>
    </source>
</evidence>
<accession>A0A7J6GQT8</accession>
<proteinExistence type="predicted"/>
<comment type="caution">
    <text evidence="1">The sequence shown here is derived from an EMBL/GenBank/DDBJ whole genome shotgun (WGS) entry which is preliminary data.</text>
</comment>
<gene>
    <name evidence="1" type="ORF">G4B88_028533</name>
</gene>
<keyword evidence="2" id="KW-1185">Reference proteome</keyword>
<name>A0A7J6GQT8_CANSA</name>